<evidence type="ECO:0000256" key="1">
    <source>
        <dbReference type="SAM" id="MobiDB-lite"/>
    </source>
</evidence>
<feature type="region of interest" description="Disordered" evidence="1">
    <location>
        <begin position="115"/>
        <end position="135"/>
    </location>
</feature>
<keyword evidence="3" id="KW-1185">Reference proteome</keyword>
<accession>A0A8J8NUM6</accession>
<comment type="caution">
    <text evidence="2">The sequence shown here is derived from an EMBL/GenBank/DDBJ whole genome shotgun (WGS) entry which is preliminary data.</text>
</comment>
<evidence type="ECO:0000313" key="2">
    <source>
        <dbReference type="EMBL" id="TNV80730.1"/>
    </source>
</evidence>
<name>A0A8J8NUM6_HALGN</name>
<dbReference type="AlphaFoldDB" id="A0A8J8NUM6"/>
<proteinExistence type="predicted"/>
<protein>
    <submittedName>
        <fullName evidence="2">Uncharacterized protein</fullName>
    </submittedName>
</protein>
<organism evidence="2 3">
    <name type="scientific">Halteria grandinella</name>
    <dbReference type="NCBI Taxonomy" id="5974"/>
    <lineage>
        <taxon>Eukaryota</taxon>
        <taxon>Sar</taxon>
        <taxon>Alveolata</taxon>
        <taxon>Ciliophora</taxon>
        <taxon>Intramacronucleata</taxon>
        <taxon>Spirotrichea</taxon>
        <taxon>Stichotrichia</taxon>
        <taxon>Sporadotrichida</taxon>
        <taxon>Halteriidae</taxon>
        <taxon>Halteria</taxon>
    </lineage>
</organism>
<dbReference type="Proteomes" id="UP000785679">
    <property type="component" value="Unassembled WGS sequence"/>
</dbReference>
<dbReference type="EMBL" id="RRYP01007109">
    <property type="protein sequence ID" value="TNV80730.1"/>
    <property type="molecule type" value="Genomic_DNA"/>
</dbReference>
<reference evidence="2" key="1">
    <citation type="submission" date="2019-06" db="EMBL/GenBank/DDBJ databases">
        <authorList>
            <person name="Zheng W."/>
        </authorList>
    </citation>
    <scope>NUCLEOTIDE SEQUENCE</scope>
    <source>
        <strain evidence="2">QDHG01</strain>
    </source>
</reference>
<sequence length="135" mass="15039">MQRQSCTQSTELKKLSQSFNLLYGTSCEGQLLMQNRKEIGQDSQGRKFDNANQLVFDDEQSCYDFDDAAQLFGVAGTDRLLLSNDQQVDPCLALLACCPATCPKRCNSVLSPGYHPTCPRSSSKTAPRRCEGQYR</sequence>
<evidence type="ECO:0000313" key="3">
    <source>
        <dbReference type="Proteomes" id="UP000785679"/>
    </source>
</evidence>
<gene>
    <name evidence="2" type="ORF">FGO68_gene271</name>
</gene>